<dbReference type="InterPro" id="IPR033248">
    <property type="entry name" value="Transketolase_C"/>
</dbReference>
<dbReference type="InterPro" id="IPR005475">
    <property type="entry name" value="Transketolase-like_Pyr-bd"/>
</dbReference>
<feature type="domain" description="Transketolase-like pyrimidine-binding" evidence="6">
    <location>
        <begin position="469"/>
        <end position="643"/>
    </location>
</feature>
<name>J0XVG3_9BACT</name>
<proteinExistence type="predicted"/>
<gene>
    <name evidence="7" type="ORF">SapgrDRAFT_1283</name>
</gene>
<evidence type="ECO:0000313" key="8">
    <source>
        <dbReference type="Proteomes" id="UP000005113"/>
    </source>
</evidence>
<dbReference type="Pfam" id="PF02780">
    <property type="entry name" value="Transketolase_C"/>
    <property type="match status" value="1"/>
</dbReference>
<dbReference type="SMART" id="SM00861">
    <property type="entry name" value="Transket_pyr"/>
    <property type="match status" value="1"/>
</dbReference>
<dbReference type="InterPro" id="IPR009014">
    <property type="entry name" value="Transketo_C/PFOR_II"/>
</dbReference>
<evidence type="ECO:0000256" key="5">
    <source>
        <dbReference type="ARBA" id="ARBA00023052"/>
    </source>
</evidence>
<evidence type="ECO:0000256" key="3">
    <source>
        <dbReference type="ARBA" id="ARBA00012277"/>
    </source>
</evidence>
<dbReference type="Pfam" id="PF00676">
    <property type="entry name" value="E1_dh"/>
    <property type="match status" value="1"/>
</dbReference>
<dbReference type="GO" id="GO:0009083">
    <property type="term" value="P:branched-chain amino acid catabolic process"/>
    <property type="evidence" value="ECO:0007669"/>
    <property type="project" value="TreeGrafter"/>
</dbReference>
<dbReference type="SUPFAM" id="SSF52922">
    <property type="entry name" value="TK C-terminal domain-like"/>
    <property type="match status" value="1"/>
</dbReference>
<dbReference type="PANTHER" id="PTHR42980">
    <property type="entry name" value="2-OXOISOVALERATE DEHYDROGENASE SUBUNIT BETA-RELATED"/>
    <property type="match status" value="1"/>
</dbReference>
<dbReference type="GO" id="GO:0003863">
    <property type="term" value="F:branched-chain 2-oxo acid dehydrogenase activity"/>
    <property type="evidence" value="ECO:0007669"/>
    <property type="project" value="UniProtKB-EC"/>
</dbReference>
<dbReference type="InterPro" id="IPR029061">
    <property type="entry name" value="THDP-binding"/>
</dbReference>
<keyword evidence="4" id="KW-0560">Oxidoreductase</keyword>
<dbReference type="AlphaFoldDB" id="J0XVG3"/>
<comment type="cofactor">
    <cofactor evidence="1">
        <name>thiamine diphosphate</name>
        <dbReference type="ChEBI" id="CHEBI:58937"/>
    </cofactor>
</comment>
<dbReference type="Pfam" id="PF02779">
    <property type="entry name" value="Transket_pyr"/>
    <property type="match status" value="1"/>
</dbReference>
<dbReference type="SUPFAM" id="SSF52518">
    <property type="entry name" value="Thiamin diphosphate-binding fold (THDP-binding)"/>
    <property type="match status" value="2"/>
</dbReference>
<reference evidence="8" key="1">
    <citation type="journal article" date="2012" name="Stand. Genomic Sci.">
        <title>Permanent draft genome sequence of the gliding predator Saprospira grandis strain Sa g1 (= HR1).</title>
        <authorList>
            <person name="Mavromatis K."/>
            <person name="Chertkov O."/>
            <person name="Lapidus A."/>
            <person name="Nolan M."/>
            <person name="Lucas S."/>
            <person name="Tice H."/>
            <person name="Del Rio T.G."/>
            <person name="Cheng J.F."/>
            <person name="Han C."/>
            <person name="Tapia R."/>
            <person name="Bruce D."/>
            <person name="Goodwin L.A."/>
            <person name="Pitluck S."/>
            <person name="Huntemann M."/>
            <person name="Liolios K."/>
            <person name="Pagani I."/>
            <person name="Ivanova N."/>
            <person name="Mikhailova N."/>
            <person name="Pati A."/>
            <person name="Chen A."/>
            <person name="Palaniappan K."/>
            <person name="Land M."/>
            <person name="Brambilla E.M."/>
            <person name="Rohde M."/>
            <person name="Spring S."/>
            <person name="Goker M."/>
            <person name="Detter J.C."/>
            <person name="Bristow J."/>
            <person name="Eisen J.A."/>
            <person name="Markowitz V."/>
            <person name="Hugenholtz P."/>
            <person name="Kyrpides N.C."/>
            <person name="Klenk H.P."/>
            <person name="Woyke T."/>
        </authorList>
    </citation>
    <scope>NUCLEOTIDE SEQUENCE [LARGE SCALE GENOMIC DNA]</scope>
    <source>
        <strain evidence="8">DSM 2844</strain>
    </source>
</reference>
<keyword evidence="5" id="KW-0786">Thiamine pyrophosphate</keyword>
<organism evidence="7 8">
    <name type="scientific">Saprospira grandis DSM 2844</name>
    <dbReference type="NCBI Taxonomy" id="694433"/>
    <lineage>
        <taxon>Bacteria</taxon>
        <taxon>Pseudomonadati</taxon>
        <taxon>Bacteroidota</taxon>
        <taxon>Saprospiria</taxon>
        <taxon>Saprospirales</taxon>
        <taxon>Saprospiraceae</taxon>
        <taxon>Saprospira</taxon>
    </lineage>
</organism>
<sequence length="803" mass="89167">MTEVHLKTPPSKEFMQEALQDFRLACMSREASLNGRREVLSGKAKFGIFGAGKELAQLAMARVFRQGDFRSGYYRDQTFVLATGLATVEQLYAQLYADPENDPFSAGRQMNSHFASPLINAQGEWLNHTTLKNISADISPTGGQMARALGLALASKKYRECADQIGDLANNFSVNGNEVSFCTIGDASTSEGVFWETLNAAGVQQLPLAVFVWDDGYGISVPREYQTTKGSISEALKGFHPTEEGQNGVRIIKVKGWDYLGMRQAFAEAIALCRQAHSPCLIHVEECTQPQGHSTSGSHERYKDEDRLIWEKEQDGIEKLQAWLIEMGVATAEELKAIRKEIKKEVKAAIRKAWSNFNDPIQQELKHTQELLRQAAAASPQQAQLEALATALGSAYNPVRKDMLQAMRKALRLMRGEQSAAKNSLAQALEEKMALQNERYASKLYSEGPKSALKQAGVPAQYAEDAELKSGYEILNACFDLQLQNNPQFFAFGEDVGQIGDVNQGFMNMQEKYGEARVFDTGIREWTIIGQAIGMAMRGLRPLAEIQYLDYLIYAISALSDDLATLQYRSNGQQKAPAIIRTRGHRLEGIWHSGSPIGLLLNSLRGIYILTPRNMTQAVGFYNTMLNSDDPCLVIECLNGYRLKEKMPSNLAEFKLPLGIPEVLETGQDVTLLTYGSSVRIAQEAMEELKEMGISVELIDAQTLLPFDINHLVAESVKKTNRLVILDEDLPGGASAYLLQQLMVEQKAYYHLDSEPLTISAKAMRPGYGSDADYSIKPSADDVIEQIYALMREARPTDFPPIY</sequence>
<dbReference type="InterPro" id="IPR001017">
    <property type="entry name" value="DH_E1"/>
</dbReference>
<evidence type="ECO:0000313" key="7">
    <source>
        <dbReference type="EMBL" id="EJF53006.1"/>
    </source>
</evidence>
<comment type="function">
    <text evidence="2">E1 component of the 2-oxoglutarate dehydrogenase (OGDH) complex which catalyzes the decarboxylation of 2-oxoglutarate, the first step in the conversion of 2-oxoglutarate to succinyl-CoA and CO(2).</text>
</comment>
<keyword evidence="7" id="KW-0670">Pyruvate</keyword>
<dbReference type="OrthoDB" id="9769337at2"/>
<dbReference type="Proteomes" id="UP000005113">
    <property type="component" value="Unassembled WGS sequence"/>
</dbReference>
<dbReference type="Gene3D" id="3.40.50.970">
    <property type="match status" value="2"/>
</dbReference>
<evidence type="ECO:0000259" key="6">
    <source>
        <dbReference type="SMART" id="SM00861"/>
    </source>
</evidence>
<evidence type="ECO:0000256" key="2">
    <source>
        <dbReference type="ARBA" id="ARBA00003906"/>
    </source>
</evidence>
<evidence type="ECO:0000256" key="4">
    <source>
        <dbReference type="ARBA" id="ARBA00023002"/>
    </source>
</evidence>
<dbReference type="EC" id="1.2.4.4" evidence="3"/>
<accession>J0XVG3</accession>
<dbReference type="RefSeq" id="WP_002658376.1">
    <property type="nucleotide sequence ID" value="NZ_JH719942.1"/>
</dbReference>
<dbReference type="EMBL" id="JH719942">
    <property type="protein sequence ID" value="EJF53006.1"/>
    <property type="molecule type" value="Genomic_DNA"/>
</dbReference>
<dbReference type="CDD" id="cd02000">
    <property type="entry name" value="TPP_E1_PDC_ADC_BCADC"/>
    <property type="match status" value="1"/>
</dbReference>
<dbReference type="GO" id="GO:0007584">
    <property type="term" value="P:response to nutrient"/>
    <property type="evidence" value="ECO:0007669"/>
    <property type="project" value="TreeGrafter"/>
</dbReference>
<dbReference type="PANTHER" id="PTHR42980:SF1">
    <property type="entry name" value="2-OXOISOVALERATE DEHYDROGENASE SUBUNIT BETA, MITOCHONDRIAL"/>
    <property type="match status" value="1"/>
</dbReference>
<evidence type="ECO:0000256" key="1">
    <source>
        <dbReference type="ARBA" id="ARBA00001964"/>
    </source>
</evidence>
<dbReference type="Gene3D" id="3.40.50.920">
    <property type="match status" value="1"/>
</dbReference>
<protein>
    <recommendedName>
        <fullName evidence="3">3-methyl-2-oxobutanoate dehydrogenase (2-methylpropanoyl-transferring)</fullName>
        <ecNumber evidence="3">1.2.4.4</ecNumber>
    </recommendedName>
</protein>
<dbReference type="HOGENOM" id="CLU_350462_0_0_10"/>